<organism evidence="2 3">
    <name type="scientific">Schizopora paradoxa</name>
    <dbReference type="NCBI Taxonomy" id="27342"/>
    <lineage>
        <taxon>Eukaryota</taxon>
        <taxon>Fungi</taxon>
        <taxon>Dikarya</taxon>
        <taxon>Basidiomycota</taxon>
        <taxon>Agaricomycotina</taxon>
        <taxon>Agaricomycetes</taxon>
        <taxon>Hymenochaetales</taxon>
        <taxon>Schizoporaceae</taxon>
        <taxon>Schizopora</taxon>
    </lineage>
</organism>
<dbReference type="AlphaFoldDB" id="A0A0H2R4J2"/>
<feature type="compositionally biased region" description="Basic and acidic residues" evidence="1">
    <location>
        <begin position="108"/>
        <end position="123"/>
    </location>
</feature>
<reference evidence="2 3" key="1">
    <citation type="submission" date="2015-04" db="EMBL/GenBank/DDBJ databases">
        <title>Complete genome sequence of Schizopora paradoxa KUC8140, a cosmopolitan wood degrader in East Asia.</title>
        <authorList>
            <consortium name="DOE Joint Genome Institute"/>
            <person name="Min B."/>
            <person name="Park H."/>
            <person name="Jang Y."/>
            <person name="Kim J.-J."/>
            <person name="Kim K.H."/>
            <person name="Pangilinan J."/>
            <person name="Lipzen A."/>
            <person name="Riley R."/>
            <person name="Grigoriev I.V."/>
            <person name="Spatafora J.W."/>
            <person name="Choi I.-G."/>
        </authorList>
    </citation>
    <scope>NUCLEOTIDE SEQUENCE [LARGE SCALE GENOMIC DNA]</scope>
    <source>
        <strain evidence="2 3">KUC8140</strain>
    </source>
</reference>
<evidence type="ECO:0000313" key="2">
    <source>
        <dbReference type="EMBL" id="KLO06252.1"/>
    </source>
</evidence>
<sequence length="167" mass="18199">MARSKRQIEALKKATLAAQSAWNPCSQEETELTPLLASSADFSELGGPAFALLPASTMTTRTTRSGALAVSKATNLTFALRTALSSAQKKLSEALQRNQKKQNKSRQLKTDLENRIKESKDARSQLATALDDLSLERDASTLATRRSLTVQKHLKNVGKPSNNCNNQ</sequence>
<evidence type="ECO:0000313" key="3">
    <source>
        <dbReference type="Proteomes" id="UP000053477"/>
    </source>
</evidence>
<evidence type="ECO:0000256" key="1">
    <source>
        <dbReference type="SAM" id="MobiDB-lite"/>
    </source>
</evidence>
<keyword evidence="3" id="KW-1185">Reference proteome</keyword>
<accession>A0A0H2R4J2</accession>
<proteinExistence type="predicted"/>
<protein>
    <submittedName>
        <fullName evidence="2">Uncharacterized protein</fullName>
    </submittedName>
</protein>
<dbReference type="InParanoid" id="A0A0H2R4J2"/>
<feature type="region of interest" description="Disordered" evidence="1">
    <location>
        <begin position="91"/>
        <end position="123"/>
    </location>
</feature>
<feature type="compositionally biased region" description="Basic residues" evidence="1">
    <location>
        <begin position="98"/>
        <end position="107"/>
    </location>
</feature>
<dbReference type="Proteomes" id="UP000053477">
    <property type="component" value="Unassembled WGS sequence"/>
</dbReference>
<dbReference type="EMBL" id="KQ086223">
    <property type="protein sequence ID" value="KLO06252.1"/>
    <property type="molecule type" value="Genomic_DNA"/>
</dbReference>
<gene>
    <name evidence="2" type="ORF">SCHPADRAFT_895610</name>
</gene>
<name>A0A0H2R4J2_9AGAM</name>